<evidence type="ECO:0000313" key="17">
    <source>
        <dbReference type="EMBL" id="KZO94442.1"/>
    </source>
</evidence>
<reference evidence="17 18" key="1">
    <citation type="journal article" date="2016" name="Mol. Biol. Evol.">
        <title>Comparative Genomics of Early-Diverging Mushroom-Forming Fungi Provides Insights into the Origins of Lignocellulose Decay Capabilities.</title>
        <authorList>
            <person name="Nagy L.G."/>
            <person name="Riley R."/>
            <person name="Tritt A."/>
            <person name="Adam C."/>
            <person name="Daum C."/>
            <person name="Floudas D."/>
            <person name="Sun H."/>
            <person name="Yadav J.S."/>
            <person name="Pangilinan J."/>
            <person name="Larsson K.H."/>
            <person name="Matsuura K."/>
            <person name="Barry K."/>
            <person name="Labutti K."/>
            <person name="Kuo R."/>
            <person name="Ohm R.A."/>
            <person name="Bhattacharya S.S."/>
            <person name="Shirouzu T."/>
            <person name="Yoshinaga Y."/>
            <person name="Martin F.M."/>
            <person name="Grigoriev I.V."/>
            <person name="Hibbett D.S."/>
        </authorList>
    </citation>
    <scope>NUCLEOTIDE SEQUENCE [LARGE SCALE GENOMIC DNA]</scope>
    <source>
        <strain evidence="17 18">TUFC12733</strain>
    </source>
</reference>
<name>A0A167KAM7_CALVF</name>
<feature type="active site" description="Charge relay system" evidence="15">
    <location>
        <position position="517"/>
    </location>
</feature>
<evidence type="ECO:0000256" key="13">
    <source>
        <dbReference type="ARBA" id="ARBA00023145"/>
    </source>
</evidence>
<gene>
    <name evidence="17" type="ORF">CALVIDRAFT_517267</name>
</gene>
<evidence type="ECO:0000259" key="16">
    <source>
        <dbReference type="PROSITE" id="PS51695"/>
    </source>
</evidence>
<feature type="active site" description="Charge relay system" evidence="15">
    <location>
        <position position="290"/>
    </location>
</feature>
<dbReference type="InterPro" id="IPR030400">
    <property type="entry name" value="Sedolisin_dom"/>
</dbReference>
<sequence>MFALLLLLAHFALCSPLSRPHSTSASYTVKESLPAPPPGWAAYSRAPGNHQLKLKIGLTQARFGELEQALWEVSTPGHERYGMHLGKEEVEELVKPLEDSLALVDAWLEEHGIPLSALSRSPAQDWVTLMLPVSAAEQLLNTEYHVFRHTPSGDYLVRALQYSLPAHLHAHIDVIQPSTTFARLQPKRRSLHGERISLGSSAAAIPTSCNSTITPACLKEIYNVGTYTPSATSGNILGIAGYLEEWANINDTNWFLQTFVPEAAAQGYMFSVELINNGTNSQNESEAGGEANLDVQTTAGLSYPIPNIYYSTGGSPPFTPDLNTPTDTNEPYAEFLAYIQGKTDAELPRSLTTSYGDDEQTVPYSYAVRVCNEFAQLGARGVSVMFSSGDGGVGDGLGPNDQAYGPTTCYTNDGKNTSTFLPGFPASCPYVTAVGGTYREGPEWAVPFSGGGFSKYFSQPSYQALAVGTYLAQNPAYVSMYEGLFNPFGRAYPDVSAQSNNFTVNLGGEWVLEAGTSASCPTFTGIISLVNDHLITNGRPALGFLNPWLYAEGHYGFNDITIGNNPGCYTNGFNATVGWDPVTGWGTPDFGKIAQIVWPY</sequence>
<keyword evidence="7 15" id="KW-0479">Metal-binding</keyword>
<keyword evidence="12" id="KW-0843">Virulence</keyword>
<dbReference type="EC" id="3.4.14.10" evidence="4"/>
<dbReference type="SUPFAM" id="SSF54897">
    <property type="entry name" value="Protease propeptides/inhibitors"/>
    <property type="match status" value="1"/>
</dbReference>
<dbReference type="SUPFAM" id="SSF52743">
    <property type="entry name" value="Subtilisin-like"/>
    <property type="match status" value="1"/>
</dbReference>
<keyword evidence="13" id="KW-0865">Zymogen</keyword>
<evidence type="ECO:0000256" key="6">
    <source>
        <dbReference type="ARBA" id="ARBA00022670"/>
    </source>
</evidence>
<dbReference type="FunFam" id="3.40.50.200:FF:000015">
    <property type="entry name" value="Tripeptidyl peptidase A"/>
    <property type="match status" value="1"/>
</dbReference>
<evidence type="ECO:0000256" key="15">
    <source>
        <dbReference type="PROSITE-ProRule" id="PRU01032"/>
    </source>
</evidence>
<dbReference type="CDD" id="cd04056">
    <property type="entry name" value="Peptidases_S53"/>
    <property type="match status" value="1"/>
</dbReference>
<evidence type="ECO:0000256" key="9">
    <source>
        <dbReference type="ARBA" id="ARBA00022801"/>
    </source>
</evidence>
<dbReference type="SMART" id="SM00944">
    <property type="entry name" value="Pro-kuma_activ"/>
    <property type="match status" value="1"/>
</dbReference>
<evidence type="ECO:0000256" key="1">
    <source>
        <dbReference type="ARBA" id="ARBA00001910"/>
    </source>
</evidence>
<feature type="active site" description="Charge relay system" evidence="15">
    <location>
        <position position="294"/>
    </location>
</feature>
<keyword evidence="8" id="KW-0732">Signal</keyword>
<dbReference type="STRING" id="1330018.A0A167KAM7"/>
<keyword evidence="6 15" id="KW-0645">Protease</keyword>
<dbReference type="GO" id="GO:0005576">
    <property type="term" value="C:extracellular region"/>
    <property type="evidence" value="ECO:0007669"/>
    <property type="project" value="UniProtKB-SubCell"/>
</dbReference>
<evidence type="ECO:0000256" key="11">
    <source>
        <dbReference type="ARBA" id="ARBA00022837"/>
    </source>
</evidence>
<comment type="function">
    <text evidence="2">Secreted tripeptidyl-peptidase which degrades proteins at acidic pHs and is involved in virulence.</text>
</comment>
<dbReference type="CDD" id="cd11377">
    <property type="entry name" value="Pro-peptidase_S53"/>
    <property type="match status" value="1"/>
</dbReference>
<keyword evidence="9 15" id="KW-0378">Hydrolase</keyword>
<dbReference type="Gene3D" id="3.40.50.200">
    <property type="entry name" value="Peptidase S8/S53 domain"/>
    <property type="match status" value="1"/>
</dbReference>
<keyword evidence="14" id="KW-0325">Glycoprotein</keyword>
<evidence type="ECO:0000256" key="2">
    <source>
        <dbReference type="ARBA" id="ARBA00002451"/>
    </source>
</evidence>
<feature type="binding site" evidence="15">
    <location>
        <position position="578"/>
    </location>
    <ligand>
        <name>Ca(2+)</name>
        <dbReference type="ChEBI" id="CHEBI:29108"/>
    </ligand>
</feature>
<feature type="binding site" evidence="15">
    <location>
        <position position="580"/>
    </location>
    <ligand>
        <name>Ca(2+)</name>
        <dbReference type="ChEBI" id="CHEBI:29108"/>
    </ligand>
</feature>
<feature type="binding site" evidence="15">
    <location>
        <position position="559"/>
    </location>
    <ligand>
        <name>Ca(2+)</name>
        <dbReference type="ChEBI" id="CHEBI:29108"/>
    </ligand>
</feature>
<proteinExistence type="predicted"/>
<keyword evidence="5" id="KW-0964">Secreted</keyword>
<dbReference type="OrthoDB" id="409122at2759"/>
<comment type="catalytic activity">
    <reaction evidence="1">
        <text>Release of an N-terminal tripeptide from a polypeptide.</text>
        <dbReference type="EC" id="3.4.14.10"/>
    </reaction>
</comment>
<evidence type="ECO:0000256" key="7">
    <source>
        <dbReference type="ARBA" id="ARBA00022723"/>
    </source>
</evidence>
<dbReference type="EMBL" id="KV417294">
    <property type="protein sequence ID" value="KZO94442.1"/>
    <property type="molecule type" value="Genomic_DNA"/>
</dbReference>
<evidence type="ECO:0000256" key="3">
    <source>
        <dbReference type="ARBA" id="ARBA00004239"/>
    </source>
</evidence>
<evidence type="ECO:0000256" key="5">
    <source>
        <dbReference type="ARBA" id="ARBA00022525"/>
    </source>
</evidence>
<dbReference type="Pfam" id="PF09286">
    <property type="entry name" value="Pro-kuma_activ"/>
    <property type="match status" value="1"/>
</dbReference>
<dbReference type="GO" id="GO:0046872">
    <property type="term" value="F:metal ion binding"/>
    <property type="evidence" value="ECO:0007669"/>
    <property type="project" value="UniProtKB-UniRule"/>
</dbReference>
<dbReference type="GO" id="GO:0006508">
    <property type="term" value="P:proteolysis"/>
    <property type="evidence" value="ECO:0007669"/>
    <property type="project" value="UniProtKB-KW"/>
</dbReference>
<dbReference type="PROSITE" id="PS51695">
    <property type="entry name" value="SEDOLISIN"/>
    <property type="match status" value="1"/>
</dbReference>
<keyword evidence="11 15" id="KW-0106">Calcium</keyword>
<evidence type="ECO:0000256" key="14">
    <source>
        <dbReference type="ARBA" id="ARBA00023180"/>
    </source>
</evidence>
<dbReference type="AlphaFoldDB" id="A0A167KAM7"/>
<dbReference type="InterPro" id="IPR015366">
    <property type="entry name" value="S53_propep"/>
</dbReference>
<keyword evidence="18" id="KW-1185">Reference proteome</keyword>
<feature type="domain" description="Peptidase S53" evidence="16">
    <location>
        <begin position="212"/>
        <end position="600"/>
    </location>
</feature>
<comment type="subcellular location">
    <subcellularLocation>
        <location evidence="3">Secreted</location>
        <location evidence="3">Extracellular space</location>
    </subcellularLocation>
</comment>
<evidence type="ECO:0000256" key="8">
    <source>
        <dbReference type="ARBA" id="ARBA00022729"/>
    </source>
</evidence>
<evidence type="ECO:0000256" key="4">
    <source>
        <dbReference type="ARBA" id="ARBA00012462"/>
    </source>
</evidence>
<accession>A0A167KAM7</accession>
<comment type="cofactor">
    <cofactor evidence="15">
        <name>Ca(2+)</name>
        <dbReference type="ChEBI" id="CHEBI:29108"/>
    </cofactor>
    <text evidence="15">Binds 1 Ca(2+) ion per subunit.</text>
</comment>
<evidence type="ECO:0000256" key="12">
    <source>
        <dbReference type="ARBA" id="ARBA00023026"/>
    </source>
</evidence>
<evidence type="ECO:0000256" key="10">
    <source>
        <dbReference type="ARBA" id="ARBA00022825"/>
    </source>
</evidence>
<evidence type="ECO:0000313" key="18">
    <source>
        <dbReference type="Proteomes" id="UP000076738"/>
    </source>
</evidence>
<dbReference type="Proteomes" id="UP000076738">
    <property type="component" value="Unassembled WGS sequence"/>
</dbReference>
<dbReference type="InterPro" id="IPR036852">
    <property type="entry name" value="Peptidase_S8/S53_dom_sf"/>
</dbReference>
<keyword evidence="10 15" id="KW-0720">Serine protease</keyword>
<dbReference type="PANTHER" id="PTHR14218:SF15">
    <property type="entry name" value="TRIPEPTIDYL-PEPTIDASE 1"/>
    <property type="match status" value="1"/>
</dbReference>
<dbReference type="GO" id="GO:0008240">
    <property type="term" value="F:tripeptidyl-peptidase activity"/>
    <property type="evidence" value="ECO:0007669"/>
    <property type="project" value="UniProtKB-EC"/>
</dbReference>
<feature type="binding site" evidence="15">
    <location>
        <position position="560"/>
    </location>
    <ligand>
        <name>Ca(2+)</name>
        <dbReference type="ChEBI" id="CHEBI:29108"/>
    </ligand>
</feature>
<organism evidence="17 18">
    <name type="scientific">Calocera viscosa (strain TUFC12733)</name>
    <dbReference type="NCBI Taxonomy" id="1330018"/>
    <lineage>
        <taxon>Eukaryota</taxon>
        <taxon>Fungi</taxon>
        <taxon>Dikarya</taxon>
        <taxon>Basidiomycota</taxon>
        <taxon>Agaricomycotina</taxon>
        <taxon>Dacrymycetes</taxon>
        <taxon>Dacrymycetales</taxon>
        <taxon>Dacrymycetaceae</taxon>
        <taxon>Calocera</taxon>
    </lineage>
</organism>
<protein>
    <recommendedName>
        <fullName evidence="4">tripeptidyl-peptidase II</fullName>
        <ecNumber evidence="4">3.4.14.10</ecNumber>
    </recommendedName>
</protein>
<dbReference type="GO" id="GO:0004252">
    <property type="term" value="F:serine-type endopeptidase activity"/>
    <property type="evidence" value="ECO:0007669"/>
    <property type="project" value="UniProtKB-UniRule"/>
</dbReference>
<dbReference type="InterPro" id="IPR050819">
    <property type="entry name" value="Tripeptidyl-peptidase_I"/>
</dbReference>
<dbReference type="PANTHER" id="PTHR14218">
    <property type="entry name" value="PROTEASE S8 TRIPEPTIDYL PEPTIDASE I CLN2"/>
    <property type="match status" value="1"/>
</dbReference>